<dbReference type="Proteomes" id="UP001597282">
    <property type="component" value="Unassembled WGS sequence"/>
</dbReference>
<comment type="caution">
    <text evidence="3">The sequence shown here is derived from an EMBL/GenBank/DDBJ whole genome shotgun (WGS) entry which is preliminary data.</text>
</comment>
<evidence type="ECO:0000313" key="4">
    <source>
        <dbReference type="Proteomes" id="UP001597282"/>
    </source>
</evidence>
<feature type="domain" description="DNA ligase ATP-dependent C-terminal" evidence="2">
    <location>
        <begin position="15"/>
        <end position="86"/>
    </location>
</feature>
<dbReference type="RefSeq" id="WP_380145770.1">
    <property type="nucleotide sequence ID" value="NZ_JBHTNU010000006.1"/>
</dbReference>
<name>A0ABW4C8L9_9BACL</name>
<organism evidence="3 4">
    <name type="scientific">Kroppenstedtia sanguinis</name>
    <dbReference type="NCBI Taxonomy" id="1380684"/>
    <lineage>
        <taxon>Bacteria</taxon>
        <taxon>Bacillati</taxon>
        <taxon>Bacillota</taxon>
        <taxon>Bacilli</taxon>
        <taxon>Bacillales</taxon>
        <taxon>Thermoactinomycetaceae</taxon>
        <taxon>Kroppenstedtia</taxon>
    </lineage>
</organism>
<accession>A0ABW4C8L9</accession>
<dbReference type="Pfam" id="PF04679">
    <property type="entry name" value="DNA_ligase_A_C"/>
    <property type="match status" value="1"/>
</dbReference>
<dbReference type="EMBL" id="JBHTNU010000006">
    <property type="protein sequence ID" value="MFD1426868.1"/>
    <property type="molecule type" value="Genomic_DNA"/>
</dbReference>
<keyword evidence="4" id="KW-1185">Reference proteome</keyword>
<dbReference type="InterPro" id="IPR012309">
    <property type="entry name" value="DNA_ligase_ATP-dep_C"/>
</dbReference>
<evidence type="ECO:0000313" key="3">
    <source>
        <dbReference type="EMBL" id="MFD1426868.1"/>
    </source>
</evidence>
<dbReference type="SUPFAM" id="SSF50249">
    <property type="entry name" value="Nucleic acid-binding proteins"/>
    <property type="match status" value="1"/>
</dbReference>
<dbReference type="EC" id="6.5.1.1" evidence="1"/>
<proteinExistence type="predicted"/>
<sequence>MRSSTGYRKQEPGWLIAVEEGGRLRLSGVVKLGIGPKDRKALYEVAQLIQTHEDRKFVHLEPRIHCKVKYKLWTHAGYLREPVFQGF</sequence>
<dbReference type="Gene3D" id="2.40.50.140">
    <property type="entry name" value="Nucleic acid-binding proteins"/>
    <property type="match status" value="1"/>
</dbReference>
<protein>
    <recommendedName>
        <fullName evidence="1">DNA ligase (ATP)</fullName>
        <ecNumber evidence="1">6.5.1.1</ecNumber>
    </recommendedName>
</protein>
<evidence type="ECO:0000256" key="1">
    <source>
        <dbReference type="ARBA" id="ARBA00012727"/>
    </source>
</evidence>
<dbReference type="InterPro" id="IPR012340">
    <property type="entry name" value="NA-bd_OB-fold"/>
</dbReference>
<reference evidence="4" key="1">
    <citation type="journal article" date="2019" name="Int. J. Syst. Evol. Microbiol.">
        <title>The Global Catalogue of Microorganisms (GCM) 10K type strain sequencing project: providing services to taxonomists for standard genome sequencing and annotation.</title>
        <authorList>
            <consortium name="The Broad Institute Genomics Platform"/>
            <consortium name="The Broad Institute Genome Sequencing Center for Infectious Disease"/>
            <person name="Wu L."/>
            <person name="Ma J."/>
        </authorList>
    </citation>
    <scope>NUCLEOTIDE SEQUENCE [LARGE SCALE GENOMIC DNA]</scope>
    <source>
        <strain evidence="4">S1</strain>
    </source>
</reference>
<evidence type="ECO:0000259" key="2">
    <source>
        <dbReference type="Pfam" id="PF04679"/>
    </source>
</evidence>
<gene>
    <name evidence="3" type="ORF">ACFQ4Y_07945</name>
</gene>